<accession>A0ABN2WEA8</accession>
<dbReference type="Pfam" id="PF03640">
    <property type="entry name" value="Lipoprotein_15"/>
    <property type="match status" value="2"/>
</dbReference>
<keyword evidence="4" id="KW-1185">Reference proteome</keyword>
<evidence type="ECO:0000313" key="4">
    <source>
        <dbReference type="Proteomes" id="UP001500897"/>
    </source>
</evidence>
<evidence type="ECO:0000256" key="1">
    <source>
        <dbReference type="SAM" id="MobiDB-lite"/>
    </source>
</evidence>
<evidence type="ECO:0008006" key="5">
    <source>
        <dbReference type="Google" id="ProtNLM"/>
    </source>
</evidence>
<dbReference type="PANTHER" id="PTHR39335">
    <property type="entry name" value="BLL4220 PROTEIN"/>
    <property type="match status" value="1"/>
</dbReference>
<comment type="caution">
    <text evidence="3">The sequence shown here is derived from an EMBL/GenBank/DDBJ whole genome shotgun (WGS) entry which is preliminary data.</text>
</comment>
<dbReference type="EMBL" id="BAAANS010000005">
    <property type="protein sequence ID" value="GAA2089053.1"/>
    <property type="molecule type" value="Genomic_DNA"/>
</dbReference>
<dbReference type="PANTHER" id="PTHR39335:SF1">
    <property type="entry name" value="BLL4220 PROTEIN"/>
    <property type="match status" value="1"/>
</dbReference>
<feature type="compositionally biased region" description="Gly residues" evidence="1">
    <location>
        <begin position="176"/>
        <end position="186"/>
    </location>
</feature>
<keyword evidence="2" id="KW-0732">Signal</keyword>
<gene>
    <name evidence="3" type="ORF">GCM10009759_11640</name>
</gene>
<evidence type="ECO:0000313" key="3">
    <source>
        <dbReference type="EMBL" id="GAA2089053.1"/>
    </source>
</evidence>
<reference evidence="3 4" key="1">
    <citation type="journal article" date="2019" name="Int. J. Syst. Evol. Microbiol.">
        <title>The Global Catalogue of Microorganisms (GCM) 10K type strain sequencing project: providing services to taxonomists for standard genome sequencing and annotation.</title>
        <authorList>
            <consortium name="The Broad Institute Genomics Platform"/>
            <consortium name="The Broad Institute Genome Sequencing Center for Infectious Disease"/>
            <person name="Wu L."/>
            <person name="Ma J."/>
        </authorList>
    </citation>
    <scope>NUCLEOTIDE SEQUENCE [LARGE SCALE GENOMIC DNA]</scope>
    <source>
        <strain evidence="3 4">JCM 14559</strain>
    </source>
</reference>
<organism evidence="3 4">
    <name type="scientific">Kitasatospora saccharophila</name>
    <dbReference type="NCBI Taxonomy" id="407973"/>
    <lineage>
        <taxon>Bacteria</taxon>
        <taxon>Bacillati</taxon>
        <taxon>Actinomycetota</taxon>
        <taxon>Actinomycetes</taxon>
        <taxon>Kitasatosporales</taxon>
        <taxon>Streptomycetaceae</taxon>
        <taxon>Kitasatospora</taxon>
    </lineage>
</organism>
<name>A0ABN2WEA8_9ACTN</name>
<dbReference type="PROSITE" id="PS51257">
    <property type="entry name" value="PROKAR_LIPOPROTEIN"/>
    <property type="match status" value="1"/>
</dbReference>
<sequence>MTTTGRTAPRDRRLTLLAAGTLAAAALVAGCGSSGGSGSSTSAGRTGNPGQSQGTLMTAHDAKLGTLVTDGQGYTLYRFDQDTNNPSASHCTDACASLWPPETANGSGSADLKGIDGKLVSTVTRPDGSHQLTLDGWPLYRYSPDTKPGDTKGQGVDGTWFAATPSGAKAMPVNGGTPGTPSGGGY</sequence>
<feature type="chain" id="PRO_5047514610" description="Lipoprotein with Yx(FWY)xxD motif" evidence="2">
    <location>
        <begin position="30"/>
        <end position="186"/>
    </location>
</feature>
<proteinExistence type="predicted"/>
<dbReference type="Proteomes" id="UP001500897">
    <property type="component" value="Unassembled WGS sequence"/>
</dbReference>
<feature type="signal peptide" evidence="2">
    <location>
        <begin position="1"/>
        <end position="29"/>
    </location>
</feature>
<protein>
    <recommendedName>
        <fullName evidence="5">Lipoprotein with Yx(FWY)xxD motif</fullName>
    </recommendedName>
</protein>
<feature type="region of interest" description="Disordered" evidence="1">
    <location>
        <begin position="167"/>
        <end position="186"/>
    </location>
</feature>
<dbReference type="RefSeq" id="WP_344550688.1">
    <property type="nucleotide sequence ID" value="NZ_BAAANS010000005.1"/>
</dbReference>
<evidence type="ECO:0000256" key="2">
    <source>
        <dbReference type="SAM" id="SignalP"/>
    </source>
</evidence>
<feature type="region of interest" description="Disordered" evidence="1">
    <location>
        <begin position="35"/>
        <end position="56"/>
    </location>
</feature>
<dbReference type="InterPro" id="IPR005297">
    <property type="entry name" value="Lipoprotein_repeat"/>
</dbReference>